<dbReference type="EMBL" id="WJYN01000009">
    <property type="protein sequence ID" value="MRT00987.1"/>
    <property type="molecule type" value="Genomic_DNA"/>
</dbReference>
<name>A0A7X2LCE6_RALPI</name>
<dbReference type="SUPFAM" id="SSF53474">
    <property type="entry name" value="alpha/beta-Hydrolases"/>
    <property type="match status" value="1"/>
</dbReference>
<dbReference type="InterPro" id="IPR029058">
    <property type="entry name" value="AB_hydrolase_fold"/>
</dbReference>
<feature type="chain" id="PRO_5031415866" evidence="1">
    <location>
        <begin position="43"/>
        <end position="332"/>
    </location>
</feature>
<evidence type="ECO:0000313" key="4">
    <source>
        <dbReference type="Proteomes" id="UP000441032"/>
    </source>
</evidence>
<dbReference type="GO" id="GO:0016787">
    <property type="term" value="F:hydrolase activity"/>
    <property type="evidence" value="ECO:0007669"/>
    <property type="project" value="UniProtKB-KW"/>
</dbReference>
<keyword evidence="3" id="KW-0378">Hydrolase</keyword>
<organism evidence="3 4">
    <name type="scientific">Ralstonia pickettii</name>
    <name type="common">Burkholderia pickettii</name>
    <dbReference type="NCBI Taxonomy" id="329"/>
    <lineage>
        <taxon>Bacteria</taxon>
        <taxon>Pseudomonadati</taxon>
        <taxon>Pseudomonadota</taxon>
        <taxon>Betaproteobacteria</taxon>
        <taxon>Burkholderiales</taxon>
        <taxon>Burkholderiaceae</taxon>
        <taxon>Ralstonia</taxon>
    </lineage>
</organism>
<keyword evidence="1" id="KW-0732">Signal</keyword>
<evidence type="ECO:0000256" key="1">
    <source>
        <dbReference type="SAM" id="SignalP"/>
    </source>
</evidence>
<proteinExistence type="predicted"/>
<feature type="signal peptide" evidence="1">
    <location>
        <begin position="1"/>
        <end position="42"/>
    </location>
</feature>
<gene>
    <name evidence="3" type="ORF">GJQ57_20275</name>
</gene>
<reference evidence="3 4" key="1">
    <citation type="submission" date="2019-11" db="EMBL/GenBank/DDBJ databases">
        <title>Phenotypic characterization of an OXA-22 and OXA-60 co-producing Ralstonia pickettii clinical strain.</title>
        <authorList>
            <person name="He F."/>
        </authorList>
    </citation>
    <scope>NUCLEOTIDE SEQUENCE [LARGE SCALE GENOMIC DNA]</scope>
    <source>
        <strain evidence="3 4">PSLESD1</strain>
    </source>
</reference>
<feature type="domain" description="AB hydrolase-1" evidence="2">
    <location>
        <begin position="51"/>
        <end position="264"/>
    </location>
</feature>
<evidence type="ECO:0000259" key="2">
    <source>
        <dbReference type="Pfam" id="PF00561"/>
    </source>
</evidence>
<evidence type="ECO:0000313" key="3">
    <source>
        <dbReference type="EMBL" id="MRT00987.1"/>
    </source>
</evidence>
<dbReference type="AlphaFoldDB" id="A0A7X2LCE6"/>
<dbReference type="InterPro" id="IPR000073">
    <property type="entry name" value="AB_hydrolase_1"/>
</dbReference>
<sequence length="332" mass="34403">MSQTSLFHVVYGSVRGFLRAHAAAAVLATSALTLGTVAPAQAAGTYAATKYPIVLVHGLSGTSKFLGVVDYWYQIPEDLRANGANVYVADVSAFNDETVRGEQLVSQIRSVLATTGAAKVNLIGHSQGGLTSRYAAAVAPNLVASVTTIGTPHKGSEFADFVESTPAPFKALVNLGADVFGSVLGWFNGNSNLQNGFAALHILSTSGAADFNKAFPSAGLASGCNTGSATDVRNGNVQKLYSWTGRSTATNVLDVFDPVLVFSGSVMQARGSGTNDGLVSVCSAKFGQVLSTDYAWNHLDEVNQLLGLIGWGAADPVAVIRTQANRLKTAGL</sequence>
<dbReference type="Gene3D" id="3.40.50.1820">
    <property type="entry name" value="alpha/beta hydrolase"/>
    <property type="match status" value="1"/>
</dbReference>
<protein>
    <submittedName>
        <fullName evidence="3">Alpha/beta fold hydrolase</fullName>
    </submittedName>
</protein>
<dbReference type="Proteomes" id="UP000441032">
    <property type="component" value="Unassembled WGS sequence"/>
</dbReference>
<comment type="caution">
    <text evidence="3">The sequence shown here is derived from an EMBL/GenBank/DDBJ whole genome shotgun (WGS) entry which is preliminary data.</text>
</comment>
<dbReference type="Pfam" id="PF00561">
    <property type="entry name" value="Abhydrolase_1"/>
    <property type="match status" value="1"/>
</dbReference>
<dbReference type="RefSeq" id="WP_154208256.1">
    <property type="nucleotide sequence ID" value="NZ_WJYN01000009.1"/>
</dbReference>
<accession>A0A7X2LCE6</accession>